<feature type="transmembrane region" description="Helical" evidence="11">
    <location>
        <begin position="208"/>
        <end position="227"/>
    </location>
</feature>
<evidence type="ECO:0000313" key="16">
    <source>
        <dbReference type="Proteomes" id="UP000488299"/>
    </source>
</evidence>
<dbReference type="GO" id="GO:0034040">
    <property type="term" value="F:ATPase-coupled lipid transmembrane transporter activity"/>
    <property type="evidence" value="ECO:0007669"/>
    <property type="project" value="TreeGrafter"/>
</dbReference>
<evidence type="ECO:0000259" key="12">
    <source>
        <dbReference type="PROSITE" id="PS50893"/>
    </source>
</evidence>
<evidence type="ECO:0000259" key="14">
    <source>
        <dbReference type="PROSITE" id="PS50990"/>
    </source>
</evidence>
<evidence type="ECO:0000259" key="13">
    <source>
        <dbReference type="PROSITE" id="PS50929"/>
    </source>
</evidence>
<feature type="transmembrane region" description="Helical" evidence="11">
    <location>
        <begin position="390"/>
        <end position="414"/>
    </location>
</feature>
<dbReference type="PROSITE" id="PS50990">
    <property type="entry name" value="PEPTIDASE_C39"/>
    <property type="match status" value="1"/>
</dbReference>
<dbReference type="PANTHER" id="PTHR24221:SF654">
    <property type="entry name" value="ATP-BINDING CASSETTE SUB-FAMILY B MEMBER 6"/>
    <property type="match status" value="1"/>
</dbReference>
<dbReference type="RefSeq" id="WP_152126481.1">
    <property type="nucleotide sequence ID" value="NZ_WELI01000012.1"/>
</dbReference>
<dbReference type="GO" id="GO:0016887">
    <property type="term" value="F:ATP hydrolysis activity"/>
    <property type="evidence" value="ECO:0007669"/>
    <property type="project" value="InterPro"/>
</dbReference>
<feature type="transmembrane region" description="Helical" evidence="11">
    <location>
        <begin position="285"/>
        <end position="304"/>
    </location>
</feature>
<dbReference type="InterPro" id="IPR011527">
    <property type="entry name" value="ABC1_TM_dom"/>
</dbReference>
<reference evidence="15 16" key="1">
    <citation type="submission" date="2019-10" db="EMBL/GenBank/DDBJ databases">
        <title>Rudanella paleaurantiibacter sp. nov., isolated from sludge.</title>
        <authorList>
            <person name="Xu S.Q."/>
        </authorList>
    </citation>
    <scope>NUCLEOTIDE SEQUENCE [LARGE SCALE GENOMIC DNA]</scope>
    <source>
        <strain evidence="15 16">HX-22-17</strain>
    </source>
</reference>
<keyword evidence="3" id="KW-1003">Cell membrane</keyword>
<keyword evidence="5" id="KW-0547">Nucleotide-binding</keyword>
<keyword evidence="10" id="KW-0080">Bacteriocin transport</keyword>
<dbReference type="Gene3D" id="3.40.50.300">
    <property type="entry name" value="P-loop containing nucleotide triphosphate hydrolases"/>
    <property type="match status" value="1"/>
</dbReference>
<gene>
    <name evidence="15" type="ORF">F5984_22515</name>
</gene>
<dbReference type="GO" id="GO:0008233">
    <property type="term" value="F:peptidase activity"/>
    <property type="evidence" value="ECO:0007669"/>
    <property type="project" value="InterPro"/>
</dbReference>
<accession>A0A7J5TVG7</accession>
<name>A0A7J5TVG7_9BACT</name>
<evidence type="ECO:0000256" key="10">
    <source>
        <dbReference type="ARBA" id="ARBA00043264"/>
    </source>
</evidence>
<evidence type="ECO:0000256" key="7">
    <source>
        <dbReference type="ARBA" id="ARBA00022927"/>
    </source>
</evidence>
<proteinExistence type="predicted"/>
<evidence type="ECO:0000313" key="15">
    <source>
        <dbReference type="EMBL" id="KAB7727015.1"/>
    </source>
</evidence>
<comment type="caution">
    <text evidence="15">The sequence shown here is derived from an EMBL/GenBank/DDBJ whole genome shotgun (WGS) entry which is preliminary data.</text>
</comment>
<dbReference type="InterPro" id="IPR017871">
    <property type="entry name" value="ABC_transporter-like_CS"/>
</dbReference>
<dbReference type="InterPro" id="IPR027417">
    <property type="entry name" value="P-loop_NTPase"/>
</dbReference>
<dbReference type="Gene3D" id="3.90.70.10">
    <property type="entry name" value="Cysteine proteinases"/>
    <property type="match status" value="1"/>
</dbReference>
<feature type="domain" description="ABC transmembrane type-1" evidence="13">
    <location>
        <begin position="174"/>
        <end position="453"/>
    </location>
</feature>
<evidence type="ECO:0000256" key="11">
    <source>
        <dbReference type="SAM" id="Phobius"/>
    </source>
</evidence>
<dbReference type="GO" id="GO:0005524">
    <property type="term" value="F:ATP binding"/>
    <property type="evidence" value="ECO:0007669"/>
    <property type="project" value="UniProtKB-KW"/>
</dbReference>
<evidence type="ECO:0000256" key="6">
    <source>
        <dbReference type="ARBA" id="ARBA00022840"/>
    </source>
</evidence>
<dbReference type="SUPFAM" id="SSF52540">
    <property type="entry name" value="P-loop containing nucleoside triphosphate hydrolases"/>
    <property type="match status" value="1"/>
</dbReference>
<dbReference type="GO" id="GO:0006508">
    <property type="term" value="P:proteolysis"/>
    <property type="evidence" value="ECO:0007669"/>
    <property type="project" value="InterPro"/>
</dbReference>
<protein>
    <submittedName>
        <fullName evidence="15">ATP-binding cassette domain-containing protein</fullName>
    </submittedName>
</protein>
<dbReference type="Pfam" id="PF00664">
    <property type="entry name" value="ABC_membrane"/>
    <property type="match status" value="1"/>
</dbReference>
<dbReference type="Pfam" id="PF03412">
    <property type="entry name" value="Peptidase_C39"/>
    <property type="match status" value="1"/>
</dbReference>
<keyword evidence="4 11" id="KW-0812">Transmembrane</keyword>
<dbReference type="InterPro" id="IPR003593">
    <property type="entry name" value="AAA+_ATPase"/>
</dbReference>
<evidence type="ECO:0000256" key="8">
    <source>
        <dbReference type="ARBA" id="ARBA00022989"/>
    </source>
</evidence>
<dbReference type="PROSITE" id="PS50893">
    <property type="entry name" value="ABC_TRANSPORTER_2"/>
    <property type="match status" value="1"/>
</dbReference>
<dbReference type="EMBL" id="WELI01000012">
    <property type="protein sequence ID" value="KAB7727015.1"/>
    <property type="molecule type" value="Genomic_DNA"/>
</dbReference>
<dbReference type="FunFam" id="3.40.50.300:FF:000299">
    <property type="entry name" value="ABC transporter ATP-binding protein/permease"/>
    <property type="match status" value="1"/>
</dbReference>
<evidence type="ECO:0000256" key="2">
    <source>
        <dbReference type="ARBA" id="ARBA00022448"/>
    </source>
</evidence>
<dbReference type="AlphaFoldDB" id="A0A7J5TVG7"/>
<keyword evidence="16" id="KW-1185">Reference proteome</keyword>
<sequence>MRFMVTRQYDAADCGPTCLWMVARHYGQTLPRPWLRQLAGQYRGGASLRSLTVAAQKLGFETRTMQLRWSVFREAPLPAIVHLPQRQHFVVVYALTLNHVHVADPALGRVRVSTADFCAQWATDEQPDPTGTALFLSPTHTFHTLSPPQPARPLNQLWQARRYLLQHPRLLLSLLAVLGVLAAIQAVLPGLSQRIVDEAVQPRRADVLHWFLVSQLGLTAGLLVGSWTQSWLLTQLSNRLSFAILDEFLRKLLRLPLAFFDQKRFGDIAQRIADHERIDQFLSQFSVQLITLAVAVLINGGLLLHYSPAAFGLFVCGTALHLIWTFGFMRHRAALDQELFGTAAQSQSRTLELIEGIPDVKLAHAEEQVRTAWLSVQQQRYHLRLQAQKLAIGQSGGASVLFMLTNLFISYVVASSVIAGNTSLGVLLAVQVVVGQLATPLSQAVFLVQQAQDTQLALARIGELHDEPDERVGHQITFPSSPTALRLERVWFAYPGTEEAVLRNLSLTIPVGKTTAIVGASGSGKTTLLQLLLGTHDPTHGRIWLGENHLLADANPTVWRQRCGVVWQTGYIFSDTIAANVALGNSAPDPARVWQALQTAALDSFVAELPLGIHTRVGKDGLGLSQGQRQRLLIARAVYKNPDYLFFDEATNALDTATERQIIENLSQFGQGRTVVVVAHRLSTVRQAHQIVVLQAGQIAEQGTHERLLAERKLYWQLVHNQLELNTPVPNLVV</sequence>
<dbReference type="PROSITE" id="PS00211">
    <property type="entry name" value="ABC_TRANSPORTER_1"/>
    <property type="match status" value="1"/>
</dbReference>
<feature type="domain" description="ABC transporter" evidence="12">
    <location>
        <begin position="485"/>
        <end position="721"/>
    </location>
</feature>
<dbReference type="GO" id="GO:0043213">
    <property type="term" value="P:bacteriocin transport"/>
    <property type="evidence" value="ECO:0007669"/>
    <property type="project" value="UniProtKB-KW"/>
</dbReference>
<evidence type="ECO:0000256" key="9">
    <source>
        <dbReference type="ARBA" id="ARBA00023136"/>
    </source>
</evidence>
<evidence type="ECO:0000256" key="4">
    <source>
        <dbReference type="ARBA" id="ARBA00022692"/>
    </source>
</evidence>
<keyword evidence="6 15" id="KW-0067">ATP-binding</keyword>
<feature type="transmembrane region" description="Helical" evidence="11">
    <location>
        <begin position="310"/>
        <end position="329"/>
    </location>
</feature>
<dbReference type="PANTHER" id="PTHR24221">
    <property type="entry name" value="ATP-BINDING CASSETTE SUB-FAMILY B"/>
    <property type="match status" value="1"/>
</dbReference>
<dbReference type="GO" id="GO:0005886">
    <property type="term" value="C:plasma membrane"/>
    <property type="evidence" value="ECO:0007669"/>
    <property type="project" value="UniProtKB-SubCell"/>
</dbReference>
<comment type="subcellular location">
    <subcellularLocation>
        <location evidence="1">Cell membrane</location>
        <topology evidence="1">Multi-pass membrane protein</topology>
    </subcellularLocation>
</comment>
<evidence type="ECO:0000256" key="5">
    <source>
        <dbReference type="ARBA" id="ARBA00022741"/>
    </source>
</evidence>
<dbReference type="Gene3D" id="1.20.1560.10">
    <property type="entry name" value="ABC transporter type 1, transmembrane domain"/>
    <property type="match status" value="1"/>
</dbReference>
<dbReference type="InterPro" id="IPR039421">
    <property type="entry name" value="Type_1_exporter"/>
</dbReference>
<keyword evidence="7" id="KW-0653">Protein transport</keyword>
<organism evidence="15 16">
    <name type="scientific">Rudanella paleaurantiibacter</name>
    <dbReference type="NCBI Taxonomy" id="2614655"/>
    <lineage>
        <taxon>Bacteria</taxon>
        <taxon>Pseudomonadati</taxon>
        <taxon>Bacteroidota</taxon>
        <taxon>Cytophagia</taxon>
        <taxon>Cytophagales</taxon>
        <taxon>Cytophagaceae</taxon>
        <taxon>Rudanella</taxon>
    </lineage>
</organism>
<feature type="domain" description="Peptidase C39" evidence="14">
    <location>
        <begin position="8"/>
        <end position="128"/>
    </location>
</feature>
<dbReference type="InterPro" id="IPR003439">
    <property type="entry name" value="ABC_transporter-like_ATP-bd"/>
</dbReference>
<evidence type="ECO:0000256" key="1">
    <source>
        <dbReference type="ARBA" id="ARBA00004651"/>
    </source>
</evidence>
<dbReference type="CDD" id="cd02418">
    <property type="entry name" value="Peptidase_C39B"/>
    <property type="match status" value="1"/>
</dbReference>
<dbReference type="Pfam" id="PF00005">
    <property type="entry name" value="ABC_tran"/>
    <property type="match status" value="1"/>
</dbReference>
<dbReference type="Proteomes" id="UP000488299">
    <property type="component" value="Unassembled WGS sequence"/>
</dbReference>
<dbReference type="GO" id="GO:0015031">
    <property type="term" value="P:protein transport"/>
    <property type="evidence" value="ECO:0007669"/>
    <property type="project" value="UniProtKB-KW"/>
</dbReference>
<evidence type="ECO:0000256" key="3">
    <source>
        <dbReference type="ARBA" id="ARBA00022475"/>
    </source>
</evidence>
<keyword evidence="8 11" id="KW-1133">Transmembrane helix</keyword>
<feature type="transmembrane region" description="Helical" evidence="11">
    <location>
        <begin position="170"/>
        <end position="188"/>
    </location>
</feature>
<dbReference type="PROSITE" id="PS50929">
    <property type="entry name" value="ABC_TM1F"/>
    <property type="match status" value="1"/>
</dbReference>
<keyword evidence="9 11" id="KW-0472">Membrane</keyword>
<dbReference type="SUPFAM" id="SSF90123">
    <property type="entry name" value="ABC transporter transmembrane region"/>
    <property type="match status" value="1"/>
</dbReference>
<keyword evidence="2" id="KW-0813">Transport</keyword>
<dbReference type="SMART" id="SM00382">
    <property type="entry name" value="AAA"/>
    <property type="match status" value="1"/>
</dbReference>
<dbReference type="InterPro" id="IPR036640">
    <property type="entry name" value="ABC1_TM_sf"/>
</dbReference>
<dbReference type="GO" id="GO:0140359">
    <property type="term" value="F:ABC-type transporter activity"/>
    <property type="evidence" value="ECO:0007669"/>
    <property type="project" value="InterPro"/>
</dbReference>
<dbReference type="InterPro" id="IPR005074">
    <property type="entry name" value="Peptidase_C39"/>
</dbReference>